<proteinExistence type="predicted"/>
<dbReference type="PANTHER" id="PTHR11257:SF13">
    <property type="entry name" value="GEO07322P1"/>
    <property type="match status" value="1"/>
</dbReference>
<evidence type="ECO:0000313" key="3">
    <source>
        <dbReference type="Proteomes" id="UP000037510"/>
    </source>
</evidence>
<comment type="caution">
    <text evidence="2">The sequence shown here is derived from an EMBL/GenBank/DDBJ whole genome shotgun (WGS) entry which is preliminary data.</text>
</comment>
<sequence length="110" mass="12280">MNAAILALVAVALPLVSCYDEKYDKIDVDKIIADADLFTACSSRVNAFKLLPEVISTSCEKCSPIQKEHVRKTVKALSEKRPDDFVKFREKYDPDGKYEKSFSAFVLGGE</sequence>
<feature type="chain" id="PRO_5005573398" evidence="1">
    <location>
        <begin position="19"/>
        <end position="110"/>
    </location>
</feature>
<reference evidence="2 3" key="1">
    <citation type="journal article" date="2015" name="Genome Biol. Evol.">
        <title>The genome of winter moth (Operophtera brumata) provides a genomic perspective on sexual dimorphism and phenology.</title>
        <authorList>
            <person name="Derks M.F."/>
            <person name="Smit S."/>
            <person name="Salis L."/>
            <person name="Schijlen E."/>
            <person name="Bossers A."/>
            <person name="Mateman C."/>
            <person name="Pijl A.S."/>
            <person name="de Ridder D."/>
            <person name="Groenen M.A."/>
            <person name="Visser M.E."/>
            <person name="Megens H.J."/>
        </authorList>
    </citation>
    <scope>NUCLEOTIDE SEQUENCE [LARGE SCALE GENOMIC DNA]</scope>
    <source>
        <strain evidence="2">WM2013NL</strain>
        <tissue evidence="2">Head and thorax</tissue>
    </source>
</reference>
<dbReference type="AlphaFoldDB" id="A0A0L7LKP2"/>
<feature type="signal peptide" evidence="1">
    <location>
        <begin position="1"/>
        <end position="18"/>
    </location>
</feature>
<dbReference type="EMBL" id="JTDY01000771">
    <property type="protein sequence ID" value="KOB75934.1"/>
    <property type="molecule type" value="Genomic_DNA"/>
</dbReference>
<name>A0A0L7LKP2_OPEBR</name>
<dbReference type="Gene3D" id="1.10.2080.10">
    <property type="entry name" value="Insect odorant-binding protein A10/Ejaculatory bulb-specific protein 3"/>
    <property type="match status" value="1"/>
</dbReference>
<dbReference type="SUPFAM" id="SSF100910">
    <property type="entry name" value="Chemosensory protein Csp2"/>
    <property type="match status" value="1"/>
</dbReference>
<gene>
    <name evidence="2" type="ORF">OBRU01_07135</name>
</gene>
<dbReference type="InterPro" id="IPR005055">
    <property type="entry name" value="A10/PebIII"/>
</dbReference>
<dbReference type="Pfam" id="PF03392">
    <property type="entry name" value="OS-D"/>
    <property type="match status" value="1"/>
</dbReference>
<organism evidence="2 3">
    <name type="scientific">Operophtera brumata</name>
    <name type="common">Winter moth</name>
    <name type="synonym">Phalaena brumata</name>
    <dbReference type="NCBI Taxonomy" id="104452"/>
    <lineage>
        <taxon>Eukaryota</taxon>
        <taxon>Metazoa</taxon>
        <taxon>Ecdysozoa</taxon>
        <taxon>Arthropoda</taxon>
        <taxon>Hexapoda</taxon>
        <taxon>Insecta</taxon>
        <taxon>Pterygota</taxon>
        <taxon>Neoptera</taxon>
        <taxon>Endopterygota</taxon>
        <taxon>Lepidoptera</taxon>
        <taxon>Glossata</taxon>
        <taxon>Ditrysia</taxon>
        <taxon>Geometroidea</taxon>
        <taxon>Geometridae</taxon>
        <taxon>Larentiinae</taxon>
        <taxon>Operophtera</taxon>
    </lineage>
</organism>
<keyword evidence="3" id="KW-1185">Reference proteome</keyword>
<protein>
    <submittedName>
        <fullName evidence="2">Chemosensory protein 12</fullName>
    </submittedName>
</protein>
<dbReference type="InterPro" id="IPR036682">
    <property type="entry name" value="OS_D_A10/PebIII_sf"/>
</dbReference>
<evidence type="ECO:0000256" key="1">
    <source>
        <dbReference type="SAM" id="SignalP"/>
    </source>
</evidence>
<keyword evidence="1" id="KW-0732">Signal</keyword>
<accession>A0A0L7LKP2</accession>
<dbReference type="Proteomes" id="UP000037510">
    <property type="component" value="Unassembled WGS sequence"/>
</dbReference>
<evidence type="ECO:0000313" key="2">
    <source>
        <dbReference type="EMBL" id="KOB75934.1"/>
    </source>
</evidence>
<dbReference type="PANTHER" id="PTHR11257">
    <property type="entry name" value="CHEMOSENSORY PROTEIN-RELATED"/>
    <property type="match status" value="1"/>
</dbReference>